<keyword evidence="2" id="KW-0902">Two-component regulatory system</keyword>
<dbReference type="Gene3D" id="3.40.50.2300">
    <property type="match status" value="1"/>
</dbReference>
<dbReference type="AlphaFoldDB" id="A0AAU7DNL4"/>
<dbReference type="InterPro" id="IPR050595">
    <property type="entry name" value="Bact_response_regulator"/>
</dbReference>
<accession>A0AAU7DNL4</accession>
<feature type="modified residue" description="4-aspartylphosphate" evidence="3">
    <location>
        <position position="97"/>
    </location>
</feature>
<reference evidence="5" key="1">
    <citation type="submission" date="2023-03" db="EMBL/GenBank/DDBJ databases">
        <title>Edaphobacter sp.</title>
        <authorList>
            <person name="Huber K.J."/>
            <person name="Papendorf J."/>
            <person name="Pilke C."/>
            <person name="Bunk B."/>
            <person name="Sproeer C."/>
            <person name="Pester M."/>
        </authorList>
    </citation>
    <scope>NUCLEOTIDE SEQUENCE</scope>
    <source>
        <strain evidence="5">DSM 110680</strain>
    </source>
</reference>
<evidence type="ECO:0000313" key="5">
    <source>
        <dbReference type="EMBL" id="XBH18346.1"/>
    </source>
</evidence>
<proteinExistence type="predicted"/>
<dbReference type="InterPro" id="IPR011006">
    <property type="entry name" value="CheY-like_superfamily"/>
</dbReference>
<dbReference type="Pfam" id="PF00072">
    <property type="entry name" value="Response_reg"/>
    <property type="match status" value="1"/>
</dbReference>
<organism evidence="5">
    <name type="scientific">Telmatobacter sp. DSM 110680</name>
    <dbReference type="NCBI Taxonomy" id="3036704"/>
    <lineage>
        <taxon>Bacteria</taxon>
        <taxon>Pseudomonadati</taxon>
        <taxon>Acidobacteriota</taxon>
        <taxon>Terriglobia</taxon>
        <taxon>Terriglobales</taxon>
        <taxon>Acidobacteriaceae</taxon>
        <taxon>Telmatobacter</taxon>
    </lineage>
</organism>
<evidence type="ECO:0000256" key="2">
    <source>
        <dbReference type="ARBA" id="ARBA00023012"/>
    </source>
</evidence>
<name>A0AAU7DNL4_9BACT</name>
<dbReference type="PANTHER" id="PTHR44591:SF14">
    <property type="entry name" value="PROTEIN PILG"/>
    <property type="match status" value="1"/>
</dbReference>
<dbReference type="CDD" id="cd00156">
    <property type="entry name" value="REC"/>
    <property type="match status" value="1"/>
</dbReference>
<dbReference type="PROSITE" id="PS50110">
    <property type="entry name" value="RESPONSE_REGULATORY"/>
    <property type="match status" value="1"/>
</dbReference>
<dbReference type="GO" id="GO:0000160">
    <property type="term" value="P:phosphorelay signal transduction system"/>
    <property type="evidence" value="ECO:0007669"/>
    <property type="project" value="UniProtKB-KW"/>
</dbReference>
<evidence type="ECO:0000256" key="1">
    <source>
        <dbReference type="ARBA" id="ARBA00022553"/>
    </source>
</evidence>
<dbReference type="SMART" id="SM00448">
    <property type="entry name" value="REC"/>
    <property type="match status" value="1"/>
</dbReference>
<dbReference type="RefSeq" id="WP_348263570.1">
    <property type="nucleotide sequence ID" value="NZ_CP121196.1"/>
</dbReference>
<feature type="domain" description="Response regulatory" evidence="4">
    <location>
        <begin position="48"/>
        <end position="164"/>
    </location>
</feature>
<evidence type="ECO:0000259" key="4">
    <source>
        <dbReference type="PROSITE" id="PS50110"/>
    </source>
</evidence>
<dbReference type="InterPro" id="IPR001789">
    <property type="entry name" value="Sig_transdc_resp-reg_receiver"/>
</dbReference>
<dbReference type="EMBL" id="CP121196">
    <property type="protein sequence ID" value="XBH18346.1"/>
    <property type="molecule type" value="Genomic_DNA"/>
</dbReference>
<keyword evidence="1 3" id="KW-0597">Phosphoprotein</keyword>
<sequence>MDHSGPEFLFPCKADYSIVEQLFPDSNTLVFPAAIEVRNLSSAPKDQTIFVVDDESIIAQTVGIILRNAGYETRSFSEPAAALDAAAGESPDLLVTDMAMPEMNGIELANRMQELRPRCKVLVISGHFMTLPQIGNSDEPARDFDFLSKPVHPLKLLEKIEHVLLGAA</sequence>
<protein>
    <submittedName>
        <fullName evidence="5">Response regulator</fullName>
    </submittedName>
</protein>
<evidence type="ECO:0000256" key="3">
    <source>
        <dbReference type="PROSITE-ProRule" id="PRU00169"/>
    </source>
</evidence>
<dbReference type="PANTHER" id="PTHR44591">
    <property type="entry name" value="STRESS RESPONSE REGULATOR PROTEIN 1"/>
    <property type="match status" value="1"/>
</dbReference>
<dbReference type="SUPFAM" id="SSF52172">
    <property type="entry name" value="CheY-like"/>
    <property type="match status" value="1"/>
</dbReference>
<gene>
    <name evidence="5" type="ORF">P8935_03200</name>
</gene>